<gene>
    <name evidence="1" type="ORF">V7S43_002262</name>
</gene>
<organism evidence="1 2">
    <name type="scientific">Phytophthora oleae</name>
    <dbReference type="NCBI Taxonomy" id="2107226"/>
    <lineage>
        <taxon>Eukaryota</taxon>
        <taxon>Sar</taxon>
        <taxon>Stramenopiles</taxon>
        <taxon>Oomycota</taxon>
        <taxon>Peronosporomycetes</taxon>
        <taxon>Peronosporales</taxon>
        <taxon>Peronosporaceae</taxon>
        <taxon>Phytophthora</taxon>
    </lineage>
</organism>
<proteinExistence type="predicted"/>
<dbReference type="AlphaFoldDB" id="A0ABD3G314"/>
<sequence length="71" mass="8236">MQKKSHHVHRLPVHDEGQRQVHFPINARIETVIAMNRFTELTGFFDLCNNAGSDADVARDLLYHEIPDHFV</sequence>
<dbReference type="Proteomes" id="UP001632037">
    <property type="component" value="Unassembled WGS sequence"/>
</dbReference>
<name>A0ABD3G314_9STRA</name>
<reference evidence="1 2" key="1">
    <citation type="submission" date="2024-09" db="EMBL/GenBank/DDBJ databases">
        <title>Genome sequencing and assembly of Phytophthora oleae, isolate VK10A, causative agent of rot of olive drupes.</title>
        <authorList>
            <person name="Conti Taguali S."/>
            <person name="Riolo M."/>
            <person name="La Spada F."/>
            <person name="Cacciola S.O."/>
            <person name="Dionisio G."/>
        </authorList>
    </citation>
    <scope>NUCLEOTIDE SEQUENCE [LARGE SCALE GENOMIC DNA]</scope>
    <source>
        <strain evidence="1 2">VK10A</strain>
    </source>
</reference>
<protein>
    <recommendedName>
        <fullName evidence="3">PiggyBac transposable element-derived protein domain-containing protein</fullName>
    </recommendedName>
</protein>
<comment type="caution">
    <text evidence="1">The sequence shown here is derived from an EMBL/GenBank/DDBJ whole genome shotgun (WGS) entry which is preliminary data.</text>
</comment>
<evidence type="ECO:0000313" key="2">
    <source>
        <dbReference type="Proteomes" id="UP001632037"/>
    </source>
</evidence>
<dbReference type="EMBL" id="JBIMZQ010000003">
    <property type="protein sequence ID" value="KAL3672961.1"/>
    <property type="molecule type" value="Genomic_DNA"/>
</dbReference>
<evidence type="ECO:0000313" key="1">
    <source>
        <dbReference type="EMBL" id="KAL3672961.1"/>
    </source>
</evidence>
<keyword evidence="2" id="KW-1185">Reference proteome</keyword>
<evidence type="ECO:0008006" key="3">
    <source>
        <dbReference type="Google" id="ProtNLM"/>
    </source>
</evidence>
<accession>A0ABD3G314</accession>